<organism evidence="1 2">
    <name type="scientific">Gloeothece citriformis (strain PCC 7424)</name>
    <name type="common">Cyanothece sp. (strain PCC 7424)</name>
    <dbReference type="NCBI Taxonomy" id="65393"/>
    <lineage>
        <taxon>Bacteria</taxon>
        <taxon>Bacillati</taxon>
        <taxon>Cyanobacteriota</taxon>
        <taxon>Cyanophyceae</taxon>
        <taxon>Oscillatoriophycideae</taxon>
        <taxon>Chroococcales</taxon>
        <taxon>Aphanothecaceae</taxon>
        <taxon>Gloeothece</taxon>
        <taxon>Gloeothece citriformis</taxon>
    </lineage>
</organism>
<proteinExistence type="predicted"/>
<protein>
    <submittedName>
        <fullName evidence="1">Uncharacterized protein</fullName>
    </submittedName>
</protein>
<reference evidence="2" key="1">
    <citation type="journal article" date="2011" name="MBio">
        <title>Novel metabolic attributes of the genus Cyanothece, comprising a group of unicellular nitrogen-fixing Cyanobacteria.</title>
        <authorList>
            <person name="Bandyopadhyay A."/>
            <person name="Elvitigala T."/>
            <person name="Welsh E."/>
            <person name="Stockel J."/>
            <person name="Liberton M."/>
            <person name="Min H."/>
            <person name="Sherman L.A."/>
            <person name="Pakrasi H.B."/>
        </authorList>
    </citation>
    <scope>NUCLEOTIDE SEQUENCE [LARGE SCALE GENOMIC DNA]</scope>
    <source>
        <strain evidence="2">PCC 7424</strain>
    </source>
</reference>
<dbReference type="KEGG" id="cyc:PCC7424_2148"/>
<dbReference type="OrthoDB" id="428422at2"/>
<keyword evidence="2" id="KW-1185">Reference proteome</keyword>
<evidence type="ECO:0000313" key="2">
    <source>
        <dbReference type="Proteomes" id="UP000002384"/>
    </source>
</evidence>
<name>B7KGA4_GLOC7</name>
<gene>
    <name evidence="1" type="ordered locus">PCC7424_2148</name>
</gene>
<dbReference type="InterPro" id="IPR036390">
    <property type="entry name" value="WH_DNA-bd_sf"/>
</dbReference>
<evidence type="ECO:0000313" key="1">
    <source>
        <dbReference type="EMBL" id="ACK70575.1"/>
    </source>
</evidence>
<accession>B7KGA4</accession>
<dbReference type="EMBL" id="CP001291">
    <property type="protein sequence ID" value="ACK70575.1"/>
    <property type="molecule type" value="Genomic_DNA"/>
</dbReference>
<dbReference type="SUPFAM" id="SSF46785">
    <property type="entry name" value="Winged helix' DNA-binding domain"/>
    <property type="match status" value="1"/>
</dbReference>
<dbReference type="AlphaFoldDB" id="B7KGA4"/>
<dbReference type="eggNOG" id="COG2944">
    <property type="taxonomic scope" value="Bacteria"/>
</dbReference>
<dbReference type="Proteomes" id="UP000002384">
    <property type="component" value="Chromosome"/>
</dbReference>
<sequence>MPIVIISATPGLTTTEEILNLILSHPEGLTIKELSITLNRPVSMIQICLKSLIADKKIYVRTHKNRTQPLYYPYNSQINLELN</sequence>
<dbReference type="RefSeq" id="WP_015954181.1">
    <property type="nucleotide sequence ID" value="NC_011729.1"/>
</dbReference>
<dbReference type="HOGENOM" id="CLU_188367_0_0_3"/>
<dbReference type="STRING" id="65393.PCC7424_2148"/>